<keyword evidence="1" id="KW-0812">Transmembrane</keyword>
<reference evidence="3" key="1">
    <citation type="submission" date="2016-06" db="EMBL/GenBank/DDBJ databases">
        <authorList>
            <person name="Varghese N."/>
            <person name="Submissions Spin"/>
        </authorList>
    </citation>
    <scope>NUCLEOTIDE SEQUENCE [LARGE SCALE GENOMIC DNA]</scope>
    <source>
        <strain evidence="3">DSM 43819</strain>
    </source>
</reference>
<feature type="transmembrane region" description="Helical" evidence="1">
    <location>
        <begin position="42"/>
        <end position="61"/>
    </location>
</feature>
<dbReference type="RefSeq" id="WP_089012834.1">
    <property type="nucleotide sequence ID" value="NZ_LT607754.1"/>
</dbReference>
<proteinExistence type="predicted"/>
<dbReference type="Proteomes" id="UP000198221">
    <property type="component" value="Chromosome I"/>
</dbReference>
<keyword evidence="3" id="KW-1185">Reference proteome</keyword>
<dbReference type="AlphaFoldDB" id="A0A1C5IK57"/>
<gene>
    <name evidence="2" type="ORF">GA0070613_2997</name>
</gene>
<sequence>MTDLDQRIASVLRERAEGETDTHRLLRDSRALGRRRQLRRRAATGTALALVGVLGAVGVTGTDLTGLPGRLPWTAATPAVAAPVPPRADGAPAAATDPARIGTDPQVLHFGVDPAQARYLGWSASGAQVEEVRLEAVRGVPVRVQVTRSAEAFDGLYLENFPNDVATTPPRFDGAVREVRSPLRPAGSPAASTGGLVKAWQPVPGVYARAAMLGYDRDAFDRSVAALRWDEARRCVAPLRLTDLPPGATIGGCTVNVAGFPGGIDVELTLRRGESSTMWVRLQYAVAIAGSRTDGNRTVDGRPAYLYPDGDKLELLGIPKTHLIADFRWPGKGFTETDAATVLAGARVAKDLTRPETWD</sequence>
<evidence type="ECO:0000256" key="1">
    <source>
        <dbReference type="SAM" id="Phobius"/>
    </source>
</evidence>
<dbReference type="OrthoDB" id="3367156at2"/>
<organism evidence="2 3">
    <name type="scientific">Micromonospora inositola</name>
    <dbReference type="NCBI Taxonomy" id="47865"/>
    <lineage>
        <taxon>Bacteria</taxon>
        <taxon>Bacillati</taxon>
        <taxon>Actinomycetota</taxon>
        <taxon>Actinomycetes</taxon>
        <taxon>Micromonosporales</taxon>
        <taxon>Micromonosporaceae</taxon>
        <taxon>Micromonospora</taxon>
    </lineage>
</organism>
<accession>A0A1C5IK57</accession>
<name>A0A1C5IK57_9ACTN</name>
<keyword evidence="1" id="KW-0472">Membrane</keyword>
<evidence type="ECO:0000313" key="3">
    <source>
        <dbReference type="Proteomes" id="UP000198221"/>
    </source>
</evidence>
<keyword evidence="1" id="KW-1133">Transmembrane helix</keyword>
<protein>
    <submittedName>
        <fullName evidence="2">Uncharacterized protein</fullName>
    </submittedName>
</protein>
<dbReference type="EMBL" id="LT607754">
    <property type="protein sequence ID" value="SCG58738.1"/>
    <property type="molecule type" value="Genomic_DNA"/>
</dbReference>
<evidence type="ECO:0000313" key="2">
    <source>
        <dbReference type="EMBL" id="SCG58738.1"/>
    </source>
</evidence>